<keyword evidence="18" id="KW-1185">Reference proteome</keyword>
<accession>A0A2T9YAV8</accession>
<evidence type="ECO:0000256" key="2">
    <source>
        <dbReference type="ARBA" id="ARBA00004186"/>
    </source>
</evidence>
<evidence type="ECO:0000256" key="4">
    <source>
        <dbReference type="ARBA" id="ARBA00010146"/>
    </source>
</evidence>
<proteinExistence type="inferred from homology"/>
<evidence type="ECO:0000256" key="10">
    <source>
        <dbReference type="ARBA" id="ARBA00022776"/>
    </source>
</evidence>
<keyword evidence="9" id="KW-0493">Microtubule</keyword>
<dbReference type="PANTHER" id="PTHR28025">
    <property type="entry name" value="DASH COMPLEX SUBUNIT DAD1"/>
    <property type="match status" value="1"/>
</dbReference>
<organism evidence="17 18">
    <name type="scientific">Smittium simulii</name>
    <dbReference type="NCBI Taxonomy" id="133385"/>
    <lineage>
        <taxon>Eukaryota</taxon>
        <taxon>Fungi</taxon>
        <taxon>Fungi incertae sedis</taxon>
        <taxon>Zoopagomycota</taxon>
        <taxon>Kickxellomycotina</taxon>
        <taxon>Harpellomycetes</taxon>
        <taxon>Harpellales</taxon>
        <taxon>Legeriomycetaceae</taxon>
        <taxon>Smittium</taxon>
    </lineage>
</organism>
<keyword evidence="14" id="KW-0131">Cell cycle</keyword>
<reference evidence="17 18" key="1">
    <citation type="journal article" date="2018" name="MBio">
        <title>Comparative Genomics Reveals the Core Gene Toolbox for the Fungus-Insect Symbiosis.</title>
        <authorList>
            <person name="Wang Y."/>
            <person name="Stata M."/>
            <person name="Wang W."/>
            <person name="Stajich J.E."/>
            <person name="White M.M."/>
            <person name="Moncalvo J.M."/>
        </authorList>
    </citation>
    <scope>NUCLEOTIDE SEQUENCE [LARGE SCALE GENOMIC DNA]</scope>
    <source>
        <strain evidence="17 18">SWE-8-4</strain>
    </source>
</reference>
<dbReference type="EMBL" id="MBFR01000312">
    <property type="protein sequence ID" value="PVU89476.1"/>
    <property type="molecule type" value="Genomic_DNA"/>
</dbReference>
<sequence length="75" mass="8667">MEYNNPSTTFITERKTLLESIKKNLNLSIEGLDELNSNIESICSVGKKFEYVAELWQNFGQIMNIEEITTTQPEH</sequence>
<evidence type="ECO:0000256" key="6">
    <source>
        <dbReference type="ARBA" id="ARBA00022454"/>
    </source>
</evidence>
<dbReference type="GO" id="GO:0072686">
    <property type="term" value="C:mitotic spindle"/>
    <property type="evidence" value="ECO:0007669"/>
    <property type="project" value="InterPro"/>
</dbReference>
<dbReference type="InterPro" id="IPR013958">
    <property type="entry name" value="DASH_Dad1"/>
</dbReference>
<evidence type="ECO:0000256" key="14">
    <source>
        <dbReference type="ARBA" id="ARBA00023306"/>
    </source>
</evidence>
<keyword evidence="10" id="KW-0498">Mitosis</keyword>
<dbReference type="GO" id="GO:0051301">
    <property type="term" value="P:cell division"/>
    <property type="evidence" value="ECO:0007669"/>
    <property type="project" value="UniProtKB-KW"/>
</dbReference>
<dbReference type="AlphaFoldDB" id="A0A2T9YAV8"/>
<comment type="caution">
    <text evidence="17">The sequence shown here is derived from an EMBL/GenBank/DDBJ whole genome shotgun (WGS) entry which is preliminary data.</text>
</comment>
<dbReference type="PANTHER" id="PTHR28025:SF1">
    <property type="entry name" value="DASH COMPLEX SUBUNIT DAD1"/>
    <property type="match status" value="1"/>
</dbReference>
<evidence type="ECO:0000256" key="8">
    <source>
        <dbReference type="ARBA" id="ARBA00022618"/>
    </source>
</evidence>
<evidence type="ECO:0000256" key="3">
    <source>
        <dbReference type="ARBA" id="ARBA00004629"/>
    </source>
</evidence>
<evidence type="ECO:0000256" key="1">
    <source>
        <dbReference type="ARBA" id="ARBA00004123"/>
    </source>
</evidence>
<evidence type="ECO:0000256" key="12">
    <source>
        <dbReference type="ARBA" id="ARBA00023212"/>
    </source>
</evidence>
<evidence type="ECO:0000256" key="5">
    <source>
        <dbReference type="ARBA" id="ARBA00020261"/>
    </source>
</evidence>
<keyword evidence="12" id="KW-0206">Cytoskeleton</keyword>
<keyword evidence="15" id="KW-0137">Centromere</keyword>
<evidence type="ECO:0000313" key="18">
    <source>
        <dbReference type="Proteomes" id="UP000245383"/>
    </source>
</evidence>
<dbReference type="OrthoDB" id="5566853at2759"/>
<dbReference type="GO" id="GO:0005876">
    <property type="term" value="C:spindle microtubule"/>
    <property type="evidence" value="ECO:0007669"/>
    <property type="project" value="TreeGrafter"/>
</dbReference>
<evidence type="ECO:0000256" key="16">
    <source>
        <dbReference type="ARBA" id="ARBA00030566"/>
    </source>
</evidence>
<dbReference type="GO" id="GO:0044732">
    <property type="term" value="C:mitotic spindle pole body"/>
    <property type="evidence" value="ECO:0007669"/>
    <property type="project" value="TreeGrafter"/>
</dbReference>
<keyword evidence="7" id="KW-0963">Cytoplasm</keyword>
<keyword evidence="11" id="KW-0995">Kinetochore</keyword>
<evidence type="ECO:0000256" key="9">
    <source>
        <dbReference type="ARBA" id="ARBA00022701"/>
    </source>
</evidence>
<dbReference type="Proteomes" id="UP000245383">
    <property type="component" value="Unassembled WGS sequence"/>
</dbReference>
<dbReference type="Pfam" id="PF08649">
    <property type="entry name" value="DASH_Dad1"/>
    <property type="match status" value="1"/>
</dbReference>
<keyword evidence="13" id="KW-0539">Nucleus</keyword>
<evidence type="ECO:0000313" key="17">
    <source>
        <dbReference type="EMBL" id="PVU89476.1"/>
    </source>
</evidence>
<evidence type="ECO:0000256" key="13">
    <source>
        <dbReference type="ARBA" id="ARBA00023242"/>
    </source>
</evidence>
<keyword evidence="6" id="KW-0158">Chromosome</keyword>
<keyword evidence="8" id="KW-0132">Cell division</keyword>
<evidence type="ECO:0000256" key="15">
    <source>
        <dbReference type="ARBA" id="ARBA00023328"/>
    </source>
</evidence>
<gene>
    <name evidence="17" type="ORF">BB561_005335</name>
</gene>
<evidence type="ECO:0000256" key="11">
    <source>
        <dbReference type="ARBA" id="ARBA00022838"/>
    </source>
</evidence>
<protein>
    <recommendedName>
        <fullName evidence="5">DASH complex subunit DAD1</fullName>
    </recommendedName>
    <alternativeName>
        <fullName evidence="16">Outer kinetochore protein DAD1</fullName>
    </alternativeName>
</protein>
<comment type="similarity">
    <text evidence="4">Belongs to the DASH complex DAD1 family.</text>
</comment>
<comment type="subcellular location">
    <subcellularLocation>
        <location evidence="3">Chromosome</location>
        <location evidence="3">Centromere</location>
        <location evidence="3">Kinetochore</location>
    </subcellularLocation>
    <subcellularLocation>
        <location evidence="2">Cytoplasm</location>
        <location evidence="2">Cytoskeleton</location>
        <location evidence="2">Spindle</location>
    </subcellularLocation>
    <subcellularLocation>
        <location evidence="1">Nucleus</location>
    </subcellularLocation>
</comment>
<dbReference type="GO" id="GO:0042729">
    <property type="term" value="C:DASH complex"/>
    <property type="evidence" value="ECO:0007669"/>
    <property type="project" value="InterPro"/>
</dbReference>
<dbReference type="GO" id="GO:0051010">
    <property type="term" value="F:microtubule plus-end binding"/>
    <property type="evidence" value="ECO:0007669"/>
    <property type="project" value="TreeGrafter"/>
</dbReference>
<name>A0A2T9YAV8_9FUNG</name>
<evidence type="ECO:0000256" key="7">
    <source>
        <dbReference type="ARBA" id="ARBA00022490"/>
    </source>
</evidence>